<feature type="chain" id="PRO_5001992627" description="Lipoprotein" evidence="1">
    <location>
        <begin position="19"/>
        <end position="192"/>
    </location>
</feature>
<dbReference type="RefSeq" id="WP_026990326.1">
    <property type="nucleotide sequence ID" value="NZ_AUGP01000017.1"/>
</dbReference>
<keyword evidence="1" id="KW-0732">Signal</keyword>
<organism evidence="2 3">
    <name type="scientific">Flavobacterium subsaxonicum WB 4.1-42 = DSM 21790</name>
    <dbReference type="NCBI Taxonomy" id="1121898"/>
    <lineage>
        <taxon>Bacteria</taxon>
        <taxon>Pseudomonadati</taxon>
        <taxon>Bacteroidota</taxon>
        <taxon>Flavobacteriia</taxon>
        <taxon>Flavobacteriales</taxon>
        <taxon>Flavobacteriaceae</taxon>
        <taxon>Flavobacterium</taxon>
    </lineage>
</organism>
<dbReference type="EMBL" id="JRLY01000002">
    <property type="protein sequence ID" value="KGO94392.1"/>
    <property type="molecule type" value="Genomic_DNA"/>
</dbReference>
<evidence type="ECO:0000313" key="3">
    <source>
        <dbReference type="Proteomes" id="UP000030111"/>
    </source>
</evidence>
<reference evidence="2 3" key="1">
    <citation type="submission" date="2013-09" db="EMBL/GenBank/DDBJ databases">
        <authorList>
            <person name="Zeng Z."/>
            <person name="Chen C."/>
        </authorList>
    </citation>
    <scope>NUCLEOTIDE SEQUENCE [LARGE SCALE GENOMIC DNA]</scope>
    <source>
        <strain evidence="2 3">WB 4.1-42</strain>
    </source>
</reference>
<keyword evidence="3" id="KW-1185">Reference proteome</keyword>
<dbReference type="STRING" id="1121898.GCA_000422725_01446"/>
<sequence>MKYILFFCTVLLFSCSSAKQDYNVINDFLETELANKKVDTLFVSREGTPKMYMLELYETAYNERNGEEELVWVLPKITNWPLDSLDIVKEKNIKREKNNWIRFDFKNKNYIPTYYKSIRSIPFSLKHISASNFILYLSRPVFSKDKKHSMFLFSIGCIPFGGCLTENYGLIVMEKKKGKWVQISNIKYQVYY</sequence>
<dbReference type="OrthoDB" id="1342391at2"/>
<proteinExistence type="predicted"/>
<evidence type="ECO:0008006" key="4">
    <source>
        <dbReference type="Google" id="ProtNLM"/>
    </source>
</evidence>
<comment type="caution">
    <text evidence="2">The sequence shown here is derived from an EMBL/GenBank/DDBJ whole genome shotgun (WGS) entry which is preliminary data.</text>
</comment>
<gene>
    <name evidence="2" type="ORF">Q766_05610</name>
</gene>
<dbReference type="PROSITE" id="PS51257">
    <property type="entry name" value="PROKAR_LIPOPROTEIN"/>
    <property type="match status" value="1"/>
</dbReference>
<dbReference type="AlphaFoldDB" id="A0A0A2MNY1"/>
<evidence type="ECO:0000313" key="2">
    <source>
        <dbReference type="EMBL" id="KGO94392.1"/>
    </source>
</evidence>
<accession>A0A0A2MNY1</accession>
<evidence type="ECO:0000256" key="1">
    <source>
        <dbReference type="SAM" id="SignalP"/>
    </source>
</evidence>
<name>A0A0A2MNY1_9FLAO</name>
<feature type="signal peptide" evidence="1">
    <location>
        <begin position="1"/>
        <end position="18"/>
    </location>
</feature>
<protein>
    <recommendedName>
        <fullName evidence="4">Lipoprotein</fullName>
    </recommendedName>
</protein>
<dbReference type="Proteomes" id="UP000030111">
    <property type="component" value="Unassembled WGS sequence"/>
</dbReference>